<dbReference type="Pfam" id="PF00583">
    <property type="entry name" value="Acetyltransf_1"/>
    <property type="match status" value="1"/>
</dbReference>
<dbReference type="Gene3D" id="3.40.630.30">
    <property type="match status" value="1"/>
</dbReference>
<feature type="domain" description="N-acetyltransferase" evidence="3">
    <location>
        <begin position="28"/>
        <end position="191"/>
    </location>
</feature>
<dbReference type="InterPro" id="IPR016181">
    <property type="entry name" value="Acyl_CoA_acyltransferase"/>
</dbReference>
<organism evidence="4 5">
    <name type="scientific">Mesorhizobium alhagi CCNWXJ12-2</name>
    <dbReference type="NCBI Taxonomy" id="1107882"/>
    <lineage>
        <taxon>Bacteria</taxon>
        <taxon>Pseudomonadati</taxon>
        <taxon>Pseudomonadota</taxon>
        <taxon>Alphaproteobacteria</taxon>
        <taxon>Hyphomicrobiales</taxon>
        <taxon>Phyllobacteriaceae</taxon>
        <taxon>Allomesorhizobium</taxon>
    </lineage>
</organism>
<gene>
    <name evidence="4" type="ORF">MAXJ12_01796</name>
</gene>
<evidence type="ECO:0000256" key="2">
    <source>
        <dbReference type="ARBA" id="ARBA00023315"/>
    </source>
</evidence>
<sequence length="191" mass="20156">MGSAGFDASYADFAGGKRERRLMGRDSIIIRTATPDDETILSDLLAAAYGELARGSYETEALAAALPLMSRANPKLLASGSYYIAEIDGAAAGCGGWTIDKPGSGEIIEGVGHIRHFATHPAHLRKGIARLLLEHCLAEARAAGVNTMMSQSTLPAEKFYAAAGFRRIGLIEVEMGPGVVLPAVEMQRPLA</sequence>
<dbReference type="PATRIC" id="fig|1107882.3.peg.356"/>
<dbReference type="EMBL" id="AHAM01000020">
    <property type="protein sequence ID" value="EHK59114.1"/>
    <property type="molecule type" value="Genomic_DNA"/>
</dbReference>
<dbReference type="InterPro" id="IPR050832">
    <property type="entry name" value="Bact_Acetyltransf"/>
</dbReference>
<dbReference type="PANTHER" id="PTHR43877">
    <property type="entry name" value="AMINOALKYLPHOSPHONATE N-ACETYLTRANSFERASE-RELATED-RELATED"/>
    <property type="match status" value="1"/>
</dbReference>
<dbReference type="SUPFAM" id="SSF55729">
    <property type="entry name" value="Acyl-CoA N-acyltransferases (Nat)"/>
    <property type="match status" value="1"/>
</dbReference>
<dbReference type="PROSITE" id="PS51186">
    <property type="entry name" value="GNAT"/>
    <property type="match status" value="1"/>
</dbReference>
<reference evidence="4 5" key="1">
    <citation type="journal article" date="2012" name="J. Bacteriol.">
        <title>Draft Genome Sequence of Mesorhizobium alhagi CCNWXJ12-2T, a Novel Salt-Resistant Species Isolated from the Desert of Northwestern China.</title>
        <authorList>
            <person name="Zhou M."/>
            <person name="Chen W."/>
            <person name="Chen H."/>
            <person name="Wei G."/>
        </authorList>
    </citation>
    <scope>NUCLEOTIDE SEQUENCE [LARGE SCALE GENOMIC DNA]</scope>
    <source>
        <strain evidence="4 5">CCNWXJ12-2</strain>
    </source>
</reference>
<keyword evidence="1" id="KW-0808">Transferase</keyword>
<name>H0HJQ4_9HYPH</name>
<evidence type="ECO:0000256" key="1">
    <source>
        <dbReference type="ARBA" id="ARBA00022679"/>
    </source>
</evidence>
<proteinExistence type="predicted"/>
<keyword evidence="5" id="KW-1185">Reference proteome</keyword>
<dbReference type="InterPro" id="IPR000182">
    <property type="entry name" value="GNAT_dom"/>
</dbReference>
<dbReference type="PANTHER" id="PTHR43877:SF1">
    <property type="entry name" value="ACETYLTRANSFERASE"/>
    <property type="match status" value="1"/>
</dbReference>
<keyword evidence="2" id="KW-0012">Acyltransferase</keyword>
<evidence type="ECO:0000259" key="3">
    <source>
        <dbReference type="PROSITE" id="PS51186"/>
    </source>
</evidence>
<dbReference type="Proteomes" id="UP000003250">
    <property type="component" value="Unassembled WGS sequence"/>
</dbReference>
<accession>H0HJQ4</accession>
<dbReference type="AlphaFoldDB" id="H0HJQ4"/>
<protein>
    <recommendedName>
        <fullName evidence="3">N-acetyltransferase domain-containing protein</fullName>
    </recommendedName>
</protein>
<dbReference type="GO" id="GO:0016747">
    <property type="term" value="F:acyltransferase activity, transferring groups other than amino-acyl groups"/>
    <property type="evidence" value="ECO:0007669"/>
    <property type="project" value="InterPro"/>
</dbReference>
<dbReference type="CDD" id="cd04301">
    <property type="entry name" value="NAT_SF"/>
    <property type="match status" value="1"/>
</dbReference>
<evidence type="ECO:0000313" key="4">
    <source>
        <dbReference type="EMBL" id="EHK59114.1"/>
    </source>
</evidence>
<evidence type="ECO:0000313" key="5">
    <source>
        <dbReference type="Proteomes" id="UP000003250"/>
    </source>
</evidence>